<comment type="similarity">
    <text evidence="1">Belongs to the TRAFAC class translation factor GTPase superfamily. Classic translation factor GTPase family. IF-2 subfamily.</text>
</comment>
<dbReference type="GeneID" id="29072251"/>
<dbReference type="PANTHER" id="PTHR43381:SF5">
    <property type="entry name" value="TR-TYPE G DOMAIN-CONTAINING PROTEIN"/>
    <property type="match status" value="1"/>
</dbReference>
<geneLocation type="plastid" evidence="9"/>
<keyword evidence="3" id="KW-0547">Nucleotide-binding</keyword>
<dbReference type="PROSITE" id="PS01176">
    <property type="entry name" value="IF2"/>
    <property type="match status" value="1"/>
</dbReference>
<comment type="function">
    <text evidence="6">One of the essential components for the initiation of protein synthesis. Protects formylmethionyl-tRNA from spontaneous hydrolysis and promotes its binding to the 30S ribosomal subunits. Also involved in the hydrolysis of GTP during the formation of the 70S ribosomal complex.</text>
</comment>
<dbReference type="CDD" id="cd03702">
    <property type="entry name" value="IF2_mtIF2_II"/>
    <property type="match status" value="1"/>
</dbReference>
<dbReference type="FunFam" id="2.40.30.10:FF:000054">
    <property type="entry name" value="Translation initiation factor IF-2"/>
    <property type="match status" value="1"/>
</dbReference>
<dbReference type="InterPro" id="IPR015760">
    <property type="entry name" value="TIF_IF2"/>
</dbReference>
<accession>A0A1C9C954</accession>
<dbReference type="InterPro" id="IPR005225">
    <property type="entry name" value="Small_GTP-bd"/>
</dbReference>
<evidence type="ECO:0000256" key="1">
    <source>
        <dbReference type="ARBA" id="ARBA00007733"/>
    </source>
</evidence>
<dbReference type="RefSeq" id="YP_009295981.1">
    <property type="nucleotide sequence ID" value="NC_031169.1"/>
</dbReference>
<keyword evidence="5" id="KW-0342">GTP-binding</keyword>
<dbReference type="GO" id="GO:0003743">
    <property type="term" value="F:translation initiation factor activity"/>
    <property type="evidence" value="ECO:0007669"/>
    <property type="project" value="UniProtKB-KW"/>
</dbReference>
<proteinExistence type="inferred from homology"/>
<dbReference type="SUPFAM" id="SSF52540">
    <property type="entry name" value="P-loop containing nucleoside triphosphate hydrolases"/>
    <property type="match status" value="1"/>
</dbReference>
<feature type="domain" description="Tr-type G" evidence="8">
    <location>
        <begin position="258"/>
        <end position="431"/>
    </location>
</feature>
<dbReference type="InterPro" id="IPR053905">
    <property type="entry name" value="EF-G-like_DII"/>
</dbReference>
<dbReference type="GO" id="GO:0003924">
    <property type="term" value="F:GTPase activity"/>
    <property type="evidence" value="ECO:0007669"/>
    <property type="project" value="InterPro"/>
</dbReference>
<dbReference type="InterPro" id="IPR027417">
    <property type="entry name" value="P-loop_NTPase"/>
</dbReference>
<dbReference type="FunFam" id="3.40.50.10050:FF:000001">
    <property type="entry name" value="Translation initiation factor IF-2"/>
    <property type="match status" value="1"/>
</dbReference>
<dbReference type="FunFam" id="2.40.30.10:FF:000008">
    <property type="entry name" value="Translation initiation factor IF-2"/>
    <property type="match status" value="1"/>
</dbReference>
<dbReference type="PROSITE" id="PS51722">
    <property type="entry name" value="G_TR_2"/>
    <property type="match status" value="1"/>
</dbReference>
<dbReference type="Gene3D" id="3.40.50.10050">
    <property type="entry name" value="Translation initiation factor IF- 2, domain 3"/>
    <property type="match status" value="1"/>
</dbReference>
<reference evidence="9" key="1">
    <citation type="journal article" date="2016" name="BMC Biol.">
        <title>Parallel evolution of highly conserved plastid genome architecture in red seaweeds and seed plants.</title>
        <authorList>
            <person name="Lee J."/>
            <person name="Cho C.H."/>
            <person name="Park S.I."/>
            <person name="Choi J.W."/>
            <person name="Song H.S."/>
            <person name="West J.A."/>
            <person name="Bhattacharya D."/>
            <person name="Yoon H.S."/>
        </authorList>
    </citation>
    <scope>NUCLEOTIDE SEQUENCE</scope>
</reference>
<dbReference type="HAMAP" id="MF_00100_B">
    <property type="entry name" value="IF_2_B"/>
    <property type="match status" value="1"/>
</dbReference>
<dbReference type="GO" id="GO:0005525">
    <property type="term" value="F:GTP binding"/>
    <property type="evidence" value="ECO:0007669"/>
    <property type="project" value="UniProtKB-KW"/>
</dbReference>
<dbReference type="InterPro" id="IPR006847">
    <property type="entry name" value="IF2_N"/>
</dbReference>
<dbReference type="NCBIfam" id="TIGR00231">
    <property type="entry name" value="small_GTP"/>
    <property type="match status" value="1"/>
</dbReference>
<dbReference type="Pfam" id="PF22042">
    <property type="entry name" value="EF-G_D2"/>
    <property type="match status" value="1"/>
</dbReference>
<keyword evidence="4" id="KW-0648">Protein biosynthesis</keyword>
<dbReference type="InterPro" id="IPR036925">
    <property type="entry name" value="TIF_IF2_dom3_sf"/>
</dbReference>
<dbReference type="Pfam" id="PF04760">
    <property type="entry name" value="IF2_N"/>
    <property type="match status" value="1"/>
</dbReference>
<keyword evidence="2 9" id="KW-0396">Initiation factor</keyword>
<dbReference type="Gene3D" id="2.40.30.10">
    <property type="entry name" value="Translation factors"/>
    <property type="match status" value="2"/>
</dbReference>
<name>A0A1C9C954_9FLOR</name>
<dbReference type="PRINTS" id="PR00315">
    <property type="entry name" value="ELONGATNFCT"/>
</dbReference>
<evidence type="ECO:0000256" key="5">
    <source>
        <dbReference type="ARBA" id="ARBA00023134"/>
    </source>
</evidence>
<dbReference type="Pfam" id="PF00009">
    <property type="entry name" value="GTP_EFTU"/>
    <property type="match status" value="1"/>
</dbReference>
<dbReference type="EMBL" id="KX284712">
    <property type="protein sequence ID" value="AOM64916.1"/>
    <property type="molecule type" value="Genomic_DNA"/>
</dbReference>
<dbReference type="CDD" id="cd01887">
    <property type="entry name" value="IF2_eIF5B"/>
    <property type="match status" value="1"/>
</dbReference>
<evidence type="ECO:0000259" key="8">
    <source>
        <dbReference type="PROSITE" id="PS51722"/>
    </source>
</evidence>
<dbReference type="AlphaFoldDB" id="A0A1C9C954"/>
<protein>
    <recommendedName>
        <fullName evidence="7">Translation initiation factor IF-2, chloroplastic</fullName>
    </recommendedName>
</protein>
<dbReference type="InterPro" id="IPR023115">
    <property type="entry name" value="TIF_IF2_dom3"/>
</dbReference>
<dbReference type="NCBIfam" id="TIGR00487">
    <property type="entry name" value="IF-2"/>
    <property type="match status" value="1"/>
</dbReference>
<dbReference type="FunFam" id="3.40.50.300:FF:000019">
    <property type="entry name" value="Translation initiation factor IF-2"/>
    <property type="match status" value="1"/>
</dbReference>
<evidence type="ECO:0000256" key="2">
    <source>
        <dbReference type="ARBA" id="ARBA00022540"/>
    </source>
</evidence>
<keyword evidence="9" id="KW-0934">Plastid</keyword>
<dbReference type="InterPro" id="IPR000795">
    <property type="entry name" value="T_Tr_GTP-bd_dom"/>
</dbReference>
<dbReference type="PANTHER" id="PTHR43381">
    <property type="entry name" value="TRANSLATION INITIATION FACTOR IF-2-RELATED"/>
    <property type="match status" value="1"/>
</dbReference>
<evidence type="ECO:0000256" key="7">
    <source>
        <dbReference type="ARBA" id="ARBA00044105"/>
    </source>
</evidence>
<dbReference type="InterPro" id="IPR009000">
    <property type="entry name" value="Transl_B-barrel_sf"/>
</dbReference>
<dbReference type="SUPFAM" id="SSF52156">
    <property type="entry name" value="Initiation factor IF2/eIF5b, domain 3"/>
    <property type="match status" value="1"/>
</dbReference>
<dbReference type="SUPFAM" id="SSF50447">
    <property type="entry name" value="Translation proteins"/>
    <property type="match status" value="2"/>
</dbReference>
<dbReference type="InterPro" id="IPR000178">
    <property type="entry name" value="TF_IF2_bacterial-like"/>
</dbReference>
<dbReference type="Gene3D" id="3.40.50.300">
    <property type="entry name" value="P-loop containing nucleotide triphosphate hydrolases"/>
    <property type="match status" value="1"/>
</dbReference>
<evidence type="ECO:0000256" key="6">
    <source>
        <dbReference type="ARBA" id="ARBA00025162"/>
    </source>
</evidence>
<dbReference type="CDD" id="cd03692">
    <property type="entry name" value="mtIF2_IVc"/>
    <property type="match status" value="1"/>
</dbReference>
<sequence length="756" mass="85164">MMNLYLYRNRSLNLSYRTIAKFLSCVSIEKKENVLFLQNPKLVYSPTNQSISNDDYLSSSPMKTLTPDINASNLKSSLSNVNKFDKKYKNNFKQESILNERKNKGKLKKKIRDRINLEKDDIFLNPNSNRVLTKDVIDQSIEDPLKISKYKKKQKTKQGISDRLIDYNENNEIINKEIILDSSLTVQELAEKLNIPETEIIRGLFLKGISVTVNQTLDISLATQVVENYHFQVIKKTDLKPIKIEQNKDQIDNSTKVKRPPVVTILGHVDHGKTTILDSIRKTNLVRKEVGGITQAITGYEVDWMYNSSIYKLVFLDTPGHEAFESMRLLGTQVTDIVILVVAADDGLKPQTIEAIKNIKSRDLPVIVAINKIDKSNINVQKIIEDLAQYEIVCENWGGNVPVVEVSALTGKNIDTLLSNICILSDLQDLKADPNCFARGTVLEAHLDKTKGAIANILIQEGTLKIGDVIISNNVYGRVKVITDNQHAKIKKAKPSSIVEILGFSKLPQAGANFQILNNEKKAKQIINNQQKNNYLNPSNSLNSRIKVNNILNIKKINIILKADTQGSVEALMHSFANISQNKVQINILSFNAGNISDTDLEFALTSQSLIIGFNINIPIHVYNTAKRLGITLKKFSIIYDLLDYVKEYMLNLIEPEYDEILMGSAIVQSIFTVNKGLVAGCLVTSGKLKKQAQISVYRDKTLVYNGMLNSLKRLKDDVDEVNDGNECGIMCNDYNLWNQKDTIEAYELIEKPKEL</sequence>
<organism evidence="9">
    <name type="scientific">Schizymenia dubyi</name>
    <dbReference type="NCBI Taxonomy" id="38368"/>
    <lineage>
        <taxon>Eukaryota</taxon>
        <taxon>Rhodophyta</taxon>
        <taxon>Florideophyceae</taxon>
        <taxon>Rhodymeniophycidae</taxon>
        <taxon>Nemastomatales</taxon>
        <taxon>Schizymeniaceae</taxon>
        <taxon>Schizymenia</taxon>
    </lineage>
</organism>
<gene>
    <name evidence="9" type="primary">infB</name>
    <name evidence="9" type="ORF">Schiz_033</name>
</gene>
<evidence type="ECO:0000256" key="4">
    <source>
        <dbReference type="ARBA" id="ARBA00022917"/>
    </source>
</evidence>
<evidence type="ECO:0000256" key="3">
    <source>
        <dbReference type="ARBA" id="ARBA00022741"/>
    </source>
</evidence>
<dbReference type="GO" id="GO:0005737">
    <property type="term" value="C:cytoplasm"/>
    <property type="evidence" value="ECO:0007669"/>
    <property type="project" value="TreeGrafter"/>
</dbReference>
<dbReference type="InterPro" id="IPR044145">
    <property type="entry name" value="IF2_II"/>
</dbReference>
<evidence type="ECO:0000313" key="9">
    <source>
        <dbReference type="EMBL" id="AOM64916.1"/>
    </source>
</evidence>
<dbReference type="Pfam" id="PF11987">
    <property type="entry name" value="IF-2"/>
    <property type="match status" value="1"/>
</dbReference>